<dbReference type="InterPro" id="IPR034660">
    <property type="entry name" value="DinB/YfiT-like"/>
</dbReference>
<dbReference type="InterPro" id="IPR007061">
    <property type="entry name" value="MST-like"/>
</dbReference>
<name>A0A4Z0HAX2_9ACTN</name>
<sequence length="169" mass="19198">MARPEPPSSLSDPRELVDAYLDYYRAELLRKLDGLSAKDLRQSRLPSGWTPLELLGHLTWVERRWFQWGFAAEPQQDPWGDRGPDDRWHVADEDTLETLTARFTAQCDASRAVAADVPTERRAAVGGRFSTEAEAPSLGWILFHVLQEYARHVGQLDVVRELADGRVDD</sequence>
<dbReference type="Proteomes" id="UP000297948">
    <property type="component" value="Unassembled WGS sequence"/>
</dbReference>
<proteinExistence type="predicted"/>
<accession>A0A4Z0HAX2</accession>
<reference evidence="1 2" key="1">
    <citation type="submission" date="2019-03" db="EMBL/GenBank/DDBJ databases">
        <authorList>
            <person name="Gonzalez-Pimentel J.L."/>
        </authorList>
    </citation>
    <scope>NUCLEOTIDE SEQUENCE [LARGE SCALE GENOMIC DNA]</scope>
    <source>
        <strain evidence="1 2">JCM 31289</strain>
    </source>
</reference>
<dbReference type="AlphaFoldDB" id="A0A4Z0HAX2"/>
<comment type="caution">
    <text evidence="1">The sequence shown here is derived from an EMBL/GenBank/DDBJ whole genome shotgun (WGS) entry which is preliminary data.</text>
</comment>
<keyword evidence="2" id="KW-1185">Reference proteome</keyword>
<dbReference type="OrthoDB" id="4548523at2"/>
<protein>
    <submittedName>
        <fullName evidence="1">DinB family protein</fullName>
    </submittedName>
</protein>
<evidence type="ECO:0000313" key="1">
    <source>
        <dbReference type="EMBL" id="TGB08520.1"/>
    </source>
</evidence>
<organism evidence="1 2">
    <name type="scientific">Streptomyces palmae</name>
    <dbReference type="NCBI Taxonomy" id="1701085"/>
    <lineage>
        <taxon>Bacteria</taxon>
        <taxon>Bacillati</taxon>
        <taxon>Actinomycetota</taxon>
        <taxon>Actinomycetes</taxon>
        <taxon>Kitasatosporales</taxon>
        <taxon>Streptomycetaceae</taxon>
        <taxon>Streptomyces</taxon>
    </lineage>
</organism>
<dbReference type="SUPFAM" id="SSF109854">
    <property type="entry name" value="DinB/YfiT-like putative metalloenzymes"/>
    <property type="match status" value="1"/>
</dbReference>
<dbReference type="Pfam" id="PF04978">
    <property type="entry name" value="MST"/>
    <property type="match status" value="1"/>
</dbReference>
<dbReference type="Gene3D" id="1.20.120.450">
    <property type="entry name" value="dinb family like domain"/>
    <property type="match status" value="1"/>
</dbReference>
<evidence type="ECO:0000313" key="2">
    <source>
        <dbReference type="Proteomes" id="UP000297948"/>
    </source>
</evidence>
<dbReference type="EMBL" id="SRID01000125">
    <property type="protein sequence ID" value="TGB08520.1"/>
    <property type="molecule type" value="Genomic_DNA"/>
</dbReference>
<gene>
    <name evidence="1" type="ORF">E4099_15350</name>
</gene>